<dbReference type="EMBL" id="MRBO01000752">
    <property type="protein sequence ID" value="KAB2581989.1"/>
    <property type="molecule type" value="Genomic_DNA"/>
</dbReference>
<name>A0A5N5DV88_RHOER</name>
<feature type="non-terminal residue" evidence="1">
    <location>
        <position position="1"/>
    </location>
</feature>
<accession>A0A5N5DV88</accession>
<evidence type="ECO:0000313" key="1">
    <source>
        <dbReference type="EMBL" id="KAB2581989.1"/>
    </source>
</evidence>
<proteinExistence type="predicted"/>
<dbReference type="AlphaFoldDB" id="A0A5N5DV88"/>
<evidence type="ECO:0008006" key="3">
    <source>
        <dbReference type="Google" id="ProtNLM"/>
    </source>
</evidence>
<evidence type="ECO:0000313" key="2">
    <source>
        <dbReference type="Proteomes" id="UP000325576"/>
    </source>
</evidence>
<dbReference type="SUPFAM" id="SSF51735">
    <property type="entry name" value="NAD(P)-binding Rossmann-fold domains"/>
    <property type="match status" value="1"/>
</dbReference>
<reference evidence="1 2" key="1">
    <citation type="journal article" date="2017" name="Poromechanics V (2013)">
        <title>Genomic Characterization of the Arsenic-Tolerant Actinobacterium, &lt;i&gt;Rhodococcus erythropolis&lt;/i&gt; S43.</title>
        <authorList>
            <person name="Retamal-Morales G."/>
            <person name="Mehnert M."/>
            <person name="Schwabe R."/>
            <person name="Tischler D."/>
            <person name="Schloemann M."/>
            <person name="Levican G.J."/>
        </authorList>
    </citation>
    <scope>NUCLEOTIDE SEQUENCE [LARGE SCALE GENOMIC DNA]</scope>
    <source>
        <strain evidence="1 2">S43</strain>
    </source>
</reference>
<dbReference type="Proteomes" id="UP000325576">
    <property type="component" value="Unassembled WGS sequence"/>
</dbReference>
<sequence>LQYVDARDIASFVLSGLAAEISGTYDVISASGHTTTSGLLEACVDATGSGAELVWIDEDRLAAAGAQPWTQLPCWVPQEGEFAGFLEADTAKAARAGLRCRPVEDTVRDTWEWMQRETLPTQREDRAVHGLPSEIEKELLSAGE</sequence>
<protein>
    <recommendedName>
        <fullName evidence="3">Reductase</fullName>
    </recommendedName>
</protein>
<organism evidence="1 2">
    <name type="scientific">Rhodococcus erythropolis</name>
    <name type="common">Arthrobacter picolinophilus</name>
    <dbReference type="NCBI Taxonomy" id="1833"/>
    <lineage>
        <taxon>Bacteria</taxon>
        <taxon>Bacillati</taxon>
        <taxon>Actinomycetota</taxon>
        <taxon>Actinomycetes</taxon>
        <taxon>Mycobacteriales</taxon>
        <taxon>Nocardiaceae</taxon>
        <taxon>Rhodococcus</taxon>
        <taxon>Rhodococcus erythropolis group</taxon>
    </lineage>
</organism>
<gene>
    <name evidence="1" type="ORF">BS297_28000</name>
</gene>
<comment type="caution">
    <text evidence="1">The sequence shown here is derived from an EMBL/GenBank/DDBJ whole genome shotgun (WGS) entry which is preliminary data.</text>
</comment>
<dbReference type="InterPro" id="IPR036291">
    <property type="entry name" value="NAD(P)-bd_dom_sf"/>
</dbReference>